<protein>
    <submittedName>
        <fullName evidence="1">Uncharacterized protein</fullName>
    </submittedName>
</protein>
<reference evidence="1 2" key="1">
    <citation type="submission" date="2009-04" db="EMBL/GenBank/DDBJ databases">
        <authorList>
            <person name="Weinstock G."/>
            <person name="Sodergren E."/>
            <person name="Clifton S."/>
            <person name="Fulton L."/>
            <person name="Fulton B."/>
            <person name="Courtney L."/>
            <person name="Fronick C."/>
            <person name="Harrison M."/>
            <person name="Strong C."/>
            <person name="Farmer C."/>
            <person name="Delahaunty K."/>
            <person name="Markovic C."/>
            <person name="Hall O."/>
            <person name="Minx P."/>
            <person name="Tomlinson C."/>
            <person name="Mitreva M."/>
            <person name="Nelson J."/>
            <person name="Hou S."/>
            <person name="Wollam A."/>
            <person name="Pepin K.H."/>
            <person name="Johnson M."/>
            <person name="Bhonagiri V."/>
            <person name="Nash W.E."/>
            <person name="Warren W."/>
            <person name="Chinwalla A."/>
            <person name="Mardis E.R."/>
            <person name="Wilson R.K."/>
        </authorList>
    </citation>
    <scope>NUCLEOTIDE SEQUENCE [LARGE SCALE GENOMIC DNA]</scope>
    <source>
        <strain evidence="1 2">DSM 13280</strain>
    </source>
</reference>
<gene>
    <name evidence="1" type="ORF">COLINT_02018</name>
</gene>
<sequence length="72" mass="7789">MHERVAVDHGDDAALAGGSAIGHGDNLISSLNETSLPHRMDLLPRVCKRGRVQIAHQTRCVICTRPQLHGKA</sequence>
<evidence type="ECO:0000313" key="1">
    <source>
        <dbReference type="EMBL" id="EEP45225.1"/>
    </source>
</evidence>
<dbReference type="Proteomes" id="UP000003295">
    <property type="component" value="Unassembled WGS sequence"/>
</dbReference>
<dbReference type="HOGENOM" id="CLU_2715422_0_0_11"/>
<proteinExistence type="predicted"/>
<dbReference type="EMBL" id="ABXH02000002">
    <property type="protein sequence ID" value="EEP45225.1"/>
    <property type="molecule type" value="Genomic_DNA"/>
</dbReference>
<accession>C4F7K2</accession>
<dbReference type="AlphaFoldDB" id="C4F7K2"/>
<comment type="caution">
    <text evidence="1">The sequence shown here is derived from an EMBL/GenBank/DDBJ whole genome shotgun (WGS) entry which is preliminary data.</text>
</comment>
<evidence type="ECO:0000313" key="2">
    <source>
        <dbReference type="Proteomes" id="UP000003295"/>
    </source>
</evidence>
<name>C4F7K2_9ACTN</name>
<organism evidence="1 2">
    <name type="scientific">Collinsella intestinalis DSM 13280</name>
    <dbReference type="NCBI Taxonomy" id="521003"/>
    <lineage>
        <taxon>Bacteria</taxon>
        <taxon>Bacillati</taxon>
        <taxon>Actinomycetota</taxon>
        <taxon>Coriobacteriia</taxon>
        <taxon>Coriobacteriales</taxon>
        <taxon>Coriobacteriaceae</taxon>
        <taxon>Collinsella</taxon>
    </lineage>
</organism>